<proteinExistence type="predicted"/>
<name>A0A059G545_9PROT</name>
<keyword evidence="2" id="KW-1185">Reference proteome</keyword>
<gene>
    <name evidence="1" type="ORF">HOC_13818</name>
</gene>
<dbReference type="PROSITE" id="PS51257">
    <property type="entry name" value="PROKAR_LIPOPROTEIN"/>
    <property type="match status" value="1"/>
</dbReference>
<evidence type="ECO:0008006" key="3">
    <source>
        <dbReference type="Google" id="ProtNLM"/>
    </source>
</evidence>
<evidence type="ECO:0000313" key="1">
    <source>
        <dbReference type="EMBL" id="KDA01720.1"/>
    </source>
</evidence>
<dbReference type="Proteomes" id="UP000024942">
    <property type="component" value="Unassembled WGS sequence"/>
</dbReference>
<dbReference type="STRING" id="1280953.HOC_13818"/>
<sequence>MRTVFTGVLASSLLLSGCGTLRQAGADGEGVLGGPNADLRIILDDCGNQRAIDSAIALKFGAGLLKTVGKTSCSASRKVVRYLS</sequence>
<comment type="caution">
    <text evidence="1">The sequence shown here is derived from an EMBL/GenBank/DDBJ whole genome shotgun (WGS) entry which is preliminary data.</text>
</comment>
<organism evidence="1 2">
    <name type="scientific">Hyphomonas oceanitis SCH89</name>
    <dbReference type="NCBI Taxonomy" id="1280953"/>
    <lineage>
        <taxon>Bacteria</taxon>
        <taxon>Pseudomonadati</taxon>
        <taxon>Pseudomonadota</taxon>
        <taxon>Alphaproteobacteria</taxon>
        <taxon>Hyphomonadales</taxon>
        <taxon>Hyphomonadaceae</taxon>
        <taxon>Hyphomonas</taxon>
    </lineage>
</organism>
<dbReference type="EMBL" id="ARYL01000022">
    <property type="protein sequence ID" value="KDA01720.1"/>
    <property type="molecule type" value="Genomic_DNA"/>
</dbReference>
<accession>A0A059G545</accession>
<evidence type="ECO:0000313" key="2">
    <source>
        <dbReference type="Proteomes" id="UP000024942"/>
    </source>
</evidence>
<protein>
    <recommendedName>
        <fullName evidence="3">Lipoprotein</fullName>
    </recommendedName>
</protein>
<reference evidence="1 2" key="1">
    <citation type="journal article" date="2014" name="Antonie Van Leeuwenhoek">
        <title>Hyphomonas beringensis sp. nov. and Hyphomonas chukchiensis sp. nov., isolated from surface seawater of the Bering Sea and Chukchi Sea.</title>
        <authorList>
            <person name="Li C."/>
            <person name="Lai Q."/>
            <person name="Li G."/>
            <person name="Dong C."/>
            <person name="Wang J."/>
            <person name="Liao Y."/>
            <person name="Shao Z."/>
        </authorList>
    </citation>
    <scope>NUCLEOTIDE SEQUENCE [LARGE SCALE GENOMIC DNA]</scope>
    <source>
        <strain evidence="1 2">SCH89</strain>
    </source>
</reference>
<dbReference type="PATRIC" id="fig|1280953.3.peg.2778"/>
<dbReference type="AlphaFoldDB" id="A0A059G545"/>